<sequence length="91" mass="9777">MCEIAACAVGFHPVIEGSDGPLPSVEYPISSQEAAKALMTPLGLQVIMGGGDHSSSVPGNYRINWPKASPRRLERLLVGEPKRGFRDKESD</sequence>
<organism evidence="1 2">
    <name type="scientific">Eumeta variegata</name>
    <name type="common">Bagworm moth</name>
    <name type="synonym">Eumeta japonica</name>
    <dbReference type="NCBI Taxonomy" id="151549"/>
    <lineage>
        <taxon>Eukaryota</taxon>
        <taxon>Metazoa</taxon>
        <taxon>Ecdysozoa</taxon>
        <taxon>Arthropoda</taxon>
        <taxon>Hexapoda</taxon>
        <taxon>Insecta</taxon>
        <taxon>Pterygota</taxon>
        <taxon>Neoptera</taxon>
        <taxon>Endopterygota</taxon>
        <taxon>Lepidoptera</taxon>
        <taxon>Glossata</taxon>
        <taxon>Ditrysia</taxon>
        <taxon>Tineoidea</taxon>
        <taxon>Psychidae</taxon>
        <taxon>Oiketicinae</taxon>
        <taxon>Eumeta</taxon>
    </lineage>
</organism>
<protein>
    <submittedName>
        <fullName evidence="1">Uncharacterized protein</fullName>
    </submittedName>
</protein>
<evidence type="ECO:0000313" key="2">
    <source>
        <dbReference type="Proteomes" id="UP000299102"/>
    </source>
</evidence>
<keyword evidence="2" id="KW-1185">Reference proteome</keyword>
<accession>A0A4C1V1D3</accession>
<comment type="caution">
    <text evidence="1">The sequence shown here is derived from an EMBL/GenBank/DDBJ whole genome shotgun (WGS) entry which is preliminary data.</text>
</comment>
<dbReference type="AlphaFoldDB" id="A0A4C1V1D3"/>
<proteinExistence type="predicted"/>
<dbReference type="Proteomes" id="UP000299102">
    <property type="component" value="Unassembled WGS sequence"/>
</dbReference>
<evidence type="ECO:0000313" key="1">
    <source>
        <dbReference type="EMBL" id="GBP32087.1"/>
    </source>
</evidence>
<name>A0A4C1V1D3_EUMVA</name>
<reference evidence="1 2" key="1">
    <citation type="journal article" date="2019" name="Commun. Biol.">
        <title>The bagworm genome reveals a unique fibroin gene that provides high tensile strength.</title>
        <authorList>
            <person name="Kono N."/>
            <person name="Nakamura H."/>
            <person name="Ohtoshi R."/>
            <person name="Tomita M."/>
            <person name="Numata K."/>
            <person name="Arakawa K."/>
        </authorList>
    </citation>
    <scope>NUCLEOTIDE SEQUENCE [LARGE SCALE GENOMIC DNA]</scope>
</reference>
<dbReference type="EMBL" id="BGZK01000255">
    <property type="protein sequence ID" value="GBP32087.1"/>
    <property type="molecule type" value="Genomic_DNA"/>
</dbReference>
<gene>
    <name evidence="1" type="ORF">EVAR_80853_1</name>
</gene>